<dbReference type="Proteomes" id="UP001295684">
    <property type="component" value="Unassembled WGS sequence"/>
</dbReference>
<dbReference type="GO" id="GO:0003723">
    <property type="term" value="F:RNA binding"/>
    <property type="evidence" value="ECO:0007669"/>
    <property type="project" value="UniProtKB-KW"/>
</dbReference>
<dbReference type="GO" id="GO:0000480">
    <property type="term" value="P:endonucleolytic cleavage in 5'-ETS of tricistronic rRNA transcript (SSU-rRNA, 5.8S rRNA, LSU-rRNA)"/>
    <property type="evidence" value="ECO:0007669"/>
    <property type="project" value="TreeGrafter"/>
</dbReference>
<comment type="subcellular location">
    <subcellularLocation>
        <location evidence="1">Nucleus</location>
    </subcellularLocation>
</comment>
<evidence type="ECO:0000256" key="4">
    <source>
        <dbReference type="SAM" id="MobiDB-lite"/>
    </source>
</evidence>
<feature type="compositionally biased region" description="Basic and acidic residues" evidence="4">
    <location>
        <begin position="277"/>
        <end position="286"/>
    </location>
</feature>
<keyword evidence="2" id="KW-0694">RNA-binding</keyword>
<comment type="caution">
    <text evidence="5">The sequence shown here is derived from an EMBL/GenBank/DDBJ whole genome shotgun (WGS) entry which is preliminary data.</text>
</comment>
<evidence type="ECO:0000313" key="5">
    <source>
        <dbReference type="EMBL" id="CAI2376496.1"/>
    </source>
</evidence>
<protein>
    <recommendedName>
        <fullName evidence="7">18S rRNA factor 2</fullName>
    </recommendedName>
</protein>
<dbReference type="InterPro" id="IPR034353">
    <property type="entry name" value="ABT1/ESF2_RRM"/>
</dbReference>
<evidence type="ECO:0000256" key="2">
    <source>
        <dbReference type="ARBA" id="ARBA00022884"/>
    </source>
</evidence>
<accession>A0AAD1XPC8</accession>
<dbReference type="EMBL" id="CAMPGE010018056">
    <property type="protein sequence ID" value="CAI2376496.1"/>
    <property type="molecule type" value="Genomic_DNA"/>
</dbReference>
<dbReference type="InterPro" id="IPR035979">
    <property type="entry name" value="RBD_domain_sf"/>
</dbReference>
<dbReference type="PANTHER" id="PTHR12311:SF7">
    <property type="entry name" value="ACTIVATOR OF BASAL TRANSCRIPTION 1"/>
    <property type="match status" value="1"/>
</dbReference>
<feature type="region of interest" description="Disordered" evidence="4">
    <location>
        <begin position="1"/>
        <end position="38"/>
    </location>
</feature>
<feature type="compositionally biased region" description="Basic and acidic residues" evidence="4">
    <location>
        <begin position="230"/>
        <end position="255"/>
    </location>
</feature>
<organism evidence="5 6">
    <name type="scientific">Euplotes crassus</name>
    <dbReference type="NCBI Taxonomy" id="5936"/>
    <lineage>
        <taxon>Eukaryota</taxon>
        <taxon>Sar</taxon>
        <taxon>Alveolata</taxon>
        <taxon>Ciliophora</taxon>
        <taxon>Intramacronucleata</taxon>
        <taxon>Spirotrichea</taxon>
        <taxon>Hypotrichia</taxon>
        <taxon>Euplotida</taxon>
        <taxon>Euplotidae</taxon>
        <taxon>Moneuplotes</taxon>
    </lineage>
</organism>
<evidence type="ECO:0000256" key="3">
    <source>
        <dbReference type="ARBA" id="ARBA00023242"/>
    </source>
</evidence>
<evidence type="ECO:0000313" key="6">
    <source>
        <dbReference type="Proteomes" id="UP001295684"/>
    </source>
</evidence>
<sequence>MESKENEYSEQEEIIGEGEDIEDLEAEGEDEEEGQNQASLEIAQLEQTLKDLTSTSTSLDITKNLNKEELIAEAKSYKAAQQKKGIIYLPKIPPFMNPSTIKRLFKKFNCERMYLSPESEGARKARRKNGGNYKLKFKEGWIEFADKKVAKEVARCLNGQLVGGKKRHNLNRDDTWLMRYLPKFKWENLKEKFEYDKKVREERLKMSLSQAKREQNFYLEKAEISKKVKYATERQKKRESKGDDKEKEQLMDRFEKKRRKNIEKTIKYQQKHQRTYKQKEPKIKEL</sequence>
<keyword evidence="3" id="KW-0539">Nucleus</keyword>
<dbReference type="PANTHER" id="PTHR12311">
    <property type="entry name" value="ACTIVATOR OF BASAL TRANSCRIPTION 1"/>
    <property type="match status" value="1"/>
</dbReference>
<evidence type="ECO:0008006" key="7">
    <source>
        <dbReference type="Google" id="ProtNLM"/>
    </source>
</evidence>
<dbReference type="GO" id="GO:0000472">
    <property type="term" value="P:endonucleolytic cleavage to generate mature 5'-end of SSU-rRNA from (SSU-rRNA, 5.8S rRNA, LSU-rRNA)"/>
    <property type="evidence" value="ECO:0007669"/>
    <property type="project" value="TreeGrafter"/>
</dbReference>
<name>A0AAD1XPC8_EUPCR</name>
<dbReference type="CDD" id="cd12263">
    <property type="entry name" value="RRM_ABT1_like"/>
    <property type="match status" value="1"/>
</dbReference>
<evidence type="ECO:0000256" key="1">
    <source>
        <dbReference type="ARBA" id="ARBA00004123"/>
    </source>
</evidence>
<feature type="region of interest" description="Disordered" evidence="4">
    <location>
        <begin position="230"/>
        <end position="286"/>
    </location>
</feature>
<dbReference type="GO" id="GO:0005730">
    <property type="term" value="C:nucleolus"/>
    <property type="evidence" value="ECO:0007669"/>
    <property type="project" value="TreeGrafter"/>
</dbReference>
<dbReference type="AlphaFoldDB" id="A0AAD1XPC8"/>
<dbReference type="GO" id="GO:0034462">
    <property type="term" value="P:small-subunit processome assembly"/>
    <property type="evidence" value="ECO:0007669"/>
    <property type="project" value="TreeGrafter"/>
</dbReference>
<dbReference type="SUPFAM" id="SSF54928">
    <property type="entry name" value="RNA-binding domain, RBD"/>
    <property type="match status" value="1"/>
</dbReference>
<keyword evidence="6" id="KW-1185">Reference proteome</keyword>
<proteinExistence type="predicted"/>
<dbReference type="GO" id="GO:0000447">
    <property type="term" value="P:endonucleolytic cleavage in ITS1 to separate SSU-rRNA from 5.8S rRNA and LSU-rRNA from tricistronic rRNA transcript (SSU-rRNA, 5.8S rRNA, LSU-rRNA)"/>
    <property type="evidence" value="ECO:0007669"/>
    <property type="project" value="TreeGrafter"/>
</dbReference>
<gene>
    <name evidence="5" type="ORF">ECRASSUSDP1_LOCUS17866</name>
</gene>
<feature type="compositionally biased region" description="Acidic residues" evidence="4">
    <location>
        <begin position="8"/>
        <end position="34"/>
    </location>
</feature>
<dbReference type="InterPro" id="IPR039119">
    <property type="entry name" value="ABT1/Esf2"/>
</dbReference>
<reference evidence="5" key="1">
    <citation type="submission" date="2023-07" db="EMBL/GenBank/DDBJ databases">
        <authorList>
            <consortium name="AG Swart"/>
            <person name="Singh M."/>
            <person name="Singh A."/>
            <person name="Seah K."/>
            <person name="Emmerich C."/>
        </authorList>
    </citation>
    <scope>NUCLEOTIDE SEQUENCE</scope>
    <source>
        <strain evidence="5">DP1</strain>
    </source>
</reference>